<evidence type="ECO:0000313" key="2">
    <source>
        <dbReference type="Proteomes" id="UP000001194"/>
    </source>
</evidence>
<dbReference type="GeneID" id="6073194"/>
<evidence type="ECO:0000313" key="1">
    <source>
        <dbReference type="EMBL" id="EDR11383.1"/>
    </source>
</evidence>
<organism evidence="2">
    <name type="scientific">Laccaria bicolor (strain S238N-H82 / ATCC MYA-4686)</name>
    <name type="common">Bicoloured deceiver</name>
    <name type="synonym">Laccaria laccata var. bicolor</name>
    <dbReference type="NCBI Taxonomy" id="486041"/>
    <lineage>
        <taxon>Eukaryota</taxon>
        <taxon>Fungi</taxon>
        <taxon>Dikarya</taxon>
        <taxon>Basidiomycota</taxon>
        <taxon>Agaricomycotina</taxon>
        <taxon>Agaricomycetes</taxon>
        <taxon>Agaricomycetidae</taxon>
        <taxon>Agaricales</taxon>
        <taxon>Agaricineae</taxon>
        <taxon>Hydnangiaceae</taxon>
        <taxon>Laccaria</taxon>
    </lineage>
</organism>
<dbReference type="Proteomes" id="UP000001194">
    <property type="component" value="Unassembled WGS sequence"/>
</dbReference>
<name>B0D028_LACBS</name>
<gene>
    <name evidence="1" type="ORF">LACBIDRAFT_323922</name>
</gene>
<keyword evidence="2" id="KW-1185">Reference proteome</keyword>
<dbReference type="RefSeq" id="XP_001877280.1">
    <property type="nucleotide sequence ID" value="XM_001877245.1"/>
</dbReference>
<dbReference type="InParanoid" id="B0D028"/>
<protein>
    <submittedName>
        <fullName evidence="1">Predicted protein</fullName>
    </submittedName>
</protein>
<accession>B0D028</accession>
<dbReference type="KEGG" id="lbc:LACBIDRAFT_323922"/>
<dbReference type="HOGENOM" id="CLU_1124716_0_0_1"/>
<reference evidence="1 2" key="1">
    <citation type="journal article" date="2008" name="Nature">
        <title>The genome of Laccaria bicolor provides insights into mycorrhizal symbiosis.</title>
        <authorList>
            <person name="Martin F."/>
            <person name="Aerts A."/>
            <person name="Ahren D."/>
            <person name="Brun A."/>
            <person name="Danchin E.G.J."/>
            <person name="Duchaussoy F."/>
            <person name="Gibon J."/>
            <person name="Kohler A."/>
            <person name="Lindquist E."/>
            <person name="Pereda V."/>
            <person name="Salamov A."/>
            <person name="Shapiro H.J."/>
            <person name="Wuyts J."/>
            <person name="Blaudez D."/>
            <person name="Buee M."/>
            <person name="Brokstein P."/>
            <person name="Canbaeck B."/>
            <person name="Cohen D."/>
            <person name="Courty P.E."/>
            <person name="Coutinho P.M."/>
            <person name="Delaruelle C."/>
            <person name="Detter J.C."/>
            <person name="Deveau A."/>
            <person name="DiFazio S."/>
            <person name="Duplessis S."/>
            <person name="Fraissinet-Tachet L."/>
            <person name="Lucic E."/>
            <person name="Frey-Klett P."/>
            <person name="Fourrey C."/>
            <person name="Feussner I."/>
            <person name="Gay G."/>
            <person name="Grimwood J."/>
            <person name="Hoegger P.J."/>
            <person name="Jain P."/>
            <person name="Kilaru S."/>
            <person name="Labbe J."/>
            <person name="Lin Y.C."/>
            <person name="Legue V."/>
            <person name="Le Tacon F."/>
            <person name="Marmeisse R."/>
            <person name="Melayah D."/>
            <person name="Montanini B."/>
            <person name="Muratet M."/>
            <person name="Nehls U."/>
            <person name="Niculita-Hirzel H."/>
            <person name="Oudot-Le Secq M.P."/>
            <person name="Peter M."/>
            <person name="Quesneville H."/>
            <person name="Rajashekar B."/>
            <person name="Reich M."/>
            <person name="Rouhier N."/>
            <person name="Schmutz J."/>
            <person name="Yin T."/>
            <person name="Chalot M."/>
            <person name="Henrissat B."/>
            <person name="Kuees U."/>
            <person name="Lucas S."/>
            <person name="Van de Peer Y."/>
            <person name="Podila G.K."/>
            <person name="Polle A."/>
            <person name="Pukkila P.J."/>
            <person name="Richardson P.M."/>
            <person name="Rouze P."/>
            <person name="Sanders I.R."/>
            <person name="Stajich J.E."/>
            <person name="Tunlid A."/>
            <person name="Tuskan G."/>
            <person name="Grigoriev I.V."/>
        </authorList>
    </citation>
    <scope>NUCLEOTIDE SEQUENCE [LARGE SCALE GENOMIC DNA]</scope>
    <source>
        <strain evidence="2">S238N-H82 / ATCC MYA-4686</strain>
    </source>
</reference>
<sequence length="247" mass="28002">MTIYLMTRCASSHFWDNTNIRSSSMTSIARPRPSGLRAIFEYVFHKASTLLGPVAHFCRTSFSWKPMNWHKSGKVFFAIPLSVLPLIILTPNIRSFEKMQSVHCVFTHDWTGSLYLASNDPKDEGVAGAADGHRRARTINEFTPIPSSAGYKLEDARIVEFILTTRAYNDFRGGDALTQDHEAHRVPTSTHPTLCFMTRTHFWSSTLYGCQPSSSPESRIPLDNHPTTVTFAYEMPQDKYIVPRKLL</sequence>
<proteinExistence type="predicted"/>
<dbReference type="AlphaFoldDB" id="B0D028"/>
<dbReference type="EMBL" id="DS547095">
    <property type="protein sequence ID" value="EDR11383.1"/>
    <property type="molecule type" value="Genomic_DNA"/>
</dbReference>